<comment type="caution">
    <text evidence="10">The sequence shown here is derived from an EMBL/GenBank/DDBJ whole genome shotgun (WGS) entry which is preliminary data.</text>
</comment>
<evidence type="ECO:0000256" key="8">
    <source>
        <dbReference type="SAM" id="MobiDB-lite"/>
    </source>
</evidence>
<keyword evidence="3" id="KW-0479">Metal-binding</keyword>
<comment type="similarity">
    <text evidence="1">Belongs to the tannase family.</text>
</comment>
<feature type="chain" id="PRO_5035174147" description="Tannase/feruloyl esterase family alpha/beta hydrolase" evidence="9">
    <location>
        <begin position="27"/>
        <end position="445"/>
    </location>
</feature>
<reference evidence="10" key="1">
    <citation type="submission" date="2021-01" db="EMBL/GenBank/DDBJ databases">
        <title>Whole genome shotgun sequence of Planotetraspora silvatica NBRC 100141.</title>
        <authorList>
            <person name="Komaki H."/>
            <person name="Tamura T."/>
        </authorList>
    </citation>
    <scope>NUCLEOTIDE SEQUENCE</scope>
    <source>
        <strain evidence="10">NBRC 100141</strain>
    </source>
</reference>
<evidence type="ECO:0000256" key="9">
    <source>
        <dbReference type="SAM" id="SignalP"/>
    </source>
</evidence>
<dbReference type="InterPro" id="IPR029058">
    <property type="entry name" value="AB_hydrolase_fold"/>
</dbReference>
<sequence>MSRRVQGLLIAAVVAAAGLTAAPASASSCRSIAVPGAEHQISACLDDLTTKGTLVSGHTDVTDWSGLNSAGAVNPSGVPGTQIDGYFPDTSTGDTNHGWNHDSQFVIRLPEHWNGGLVVAGSPGNRETYANDFTISDWALAKGYAYAATDKGNVGATFYLDGKRPGDAVAEWNDRVSQLAVAAKKVVKKRYGKAPKTSIVAGQSNGGYLVRWQLENRPDLWDGGVDWEGVLWKADGPNLLTFLPAALRAYPSGDTQGMLTAGFAPGSEFLWPFHYQIYWDLTQRIFREEFDPDFDGVTQAGTPYCATGTPACDTDYDYASRPQSVHQAVERVSLTGKIKRPLITVHGTLDTLLPISQDSDVYANMIADHHRDGLFRYYRIEDGNHVDGLYPAYPDQLRPLLPCFRSAFTALERWIGTGAPPPASRTVPRPTTGDLENTCSLGATQ</sequence>
<dbReference type="SUPFAM" id="SSF53474">
    <property type="entry name" value="alpha/beta-Hydrolases"/>
    <property type="match status" value="1"/>
</dbReference>
<dbReference type="Pfam" id="PF07519">
    <property type="entry name" value="Tannase"/>
    <property type="match status" value="1"/>
</dbReference>
<evidence type="ECO:0000256" key="5">
    <source>
        <dbReference type="ARBA" id="ARBA00022801"/>
    </source>
</evidence>
<evidence type="ECO:0000256" key="6">
    <source>
        <dbReference type="ARBA" id="ARBA00022837"/>
    </source>
</evidence>
<dbReference type="GO" id="GO:0046872">
    <property type="term" value="F:metal ion binding"/>
    <property type="evidence" value="ECO:0007669"/>
    <property type="project" value="UniProtKB-KW"/>
</dbReference>
<dbReference type="RefSeq" id="WP_203972887.1">
    <property type="nucleotide sequence ID" value="NZ_BAAAKY010000022.1"/>
</dbReference>
<evidence type="ECO:0000256" key="7">
    <source>
        <dbReference type="ARBA" id="ARBA00023157"/>
    </source>
</evidence>
<organism evidence="10 11">
    <name type="scientific">Planotetraspora silvatica</name>
    <dbReference type="NCBI Taxonomy" id="234614"/>
    <lineage>
        <taxon>Bacteria</taxon>
        <taxon>Bacillati</taxon>
        <taxon>Actinomycetota</taxon>
        <taxon>Actinomycetes</taxon>
        <taxon>Streptosporangiales</taxon>
        <taxon>Streptosporangiaceae</taxon>
        <taxon>Planotetraspora</taxon>
    </lineage>
</organism>
<dbReference type="EMBL" id="BOOQ01000009">
    <property type="protein sequence ID" value="GII45285.1"/>
    <property type="molecule type" value="Genomic_DNA"/>
</dbReference>
<dbReference type="InterPro" id="IPR016582">
    <property type="entry name" value="OHBut_olig_hydro_put"/>
</dbReference>
<dbReference type="Proteomes" id="UP000644610">
    <property type="component" value="Unassembled WGS sequence"/>
</dbReference>
<dbReference type="Pfam" id="PF10605">
    <property type="entry name" value="3HBOH"/>
    <property type="match status" value="1"/>
</dbReference>
<evidence type="ECO:0008006" key="12">
    <source>
        <dbReference type="Google" id="ProtNLM"/>
    </source>
</evidence>
<dbReference type="InterPro" id="IPR011118">
    <property type="entry name" value="Tannase/feruloyl_esterase"/>
</dbReference>
<feature type="region of interest" description="Disordered" evidence="8">
    <location>
        <begin position="419"/>
        <end position="445"/>
    </location>
</feature>
<evidence type="ECO:0000256" key="1">
    <source>
        <dbReference type="ARBA" id="ARBA00006249"/>
    </source>
</evidence>
<keyword evidence="4 9" id="KW-0732">Signal</keyword>
<dbReference type="GO" id="GO:0005615">
    <property type="term" value="C:extracellular space"/>
    <property type="evidence" value="ECO:0007669"/>
    <property type="project" value="InterPro"/>
</dbReference>
<keyword evidence="11" id="KW-1185">Reference proteome</keyword>
<evidence type="ECO:0000256" key="4">
    <source>
        <dbReference type="ARBA" id="ARBA00022729"/>
    </source>
</evidence>
<feature type="signal peptide" evidence="9">
    <location>
        <begin position="1"/>
        <end position="26"/>
    </location>
</feature>
<dbReference type="GO" id="GO:0047989">
    <property type="term" value="F:hydroxybutyrate-dimer hydrolase activity"/>
    <property type="evidence" value="ECO:0007669"/>
    <property type="project" value="InterPro"/>
</dbReference>
<evidence type="ECO:0000313" key="11">
    <source>
        <dbReference type="Proteomes" id="UP000644610"/>
    </source>
</evidence>
<name>A0A8J3UVH7_9ACTN</name>
<gene>
    <name evidence="10" type="ORF">Psi02_17090</name>
</gene>
<evidence type="ECO:0000313" key="10">
    <source>
        <dbReference type="EMBL" id="GII45285.1"/>
    </source>
</evidence>
<dbReference type="Gene3D" id="3.40.50.1820">
    <property type="entry name" value="alpha/beta hydrolase"/>
    <property type="match status" value="1"/>
</dbReference>
<protein>
    <recommendedName>
        <fullName evidence="12">Tannase/feruloyl esterase family alpha/beta hydrolase</fullName>
    </recommendedName>
</protein>
<dbReference type="PROSITE" id="PS51257">
    <property type="entry name" value="PROKAR_LIPOPROTEIN"/>
    <property type="match status" value="1"/>
</dbReference>
<keyword evidence="7" id="KW-1015">Disulfide bond</keyword>
<keyword evidence="2" id="KW-0719">Serine esterase</keyword>
<keyword evidence="6" id="KW-0106">Calcium</keyword>
<evidence type="ECO:0000256" key="3">
    <source>
        <dbReference type="ARBA" id="ARBA00022723"/>
    </source>
</evidence>
<proteinExistence type="inferred from homology"/>
<dbReference type="AlphaFoldDB" id="A0A8J3UVH7"/>
<feature type="compositionally biased region" description="Polar residues" evidence="8">
    <location>
        <begin position="434"/>
        <end position="445"/>
    </location>
</feature>
<evidence type="ECO:0000256" key="2">
    <source>
        <dbReference type="ARBA" id="ARBA00022487"/>
    </source>
</evidence>
<dbReference type="GO" id="GO:0019605">
    <property type="term" value="P:butyrate metabolic process"/>
    <property type="evidence" value="ECO:0007669"/>
    <property type="project" value="InterPro"/>
</dbReference>
<accession>A0A8J3UVH7</accession>
<keyword evidence="5" id="KW-0378">Hydrolase</keyword>